<evidence type="ECO:0000256" key="1">
    <source>
        <dbReference type="SAM" id="MobiDB-lite"/>
    </source>
</evidence>
<dbReference type="RefSeq" id="XP_064654830.1">
    <property type="nucleotide sequence ID" value="XM_064807014.1"/>
</dbReference>
<comment type="caution">
    <text evidence="3">The sequence shown here is derived from an EMBL/GenBank/DDBJ whole genome shotgun (WGS) entry which is preliminary data.</text>
</comment>
<dbReference type="GeneID" id="89931118"/>
<dbReference type="AlphaFoldDB" id="A0AAV9NZZ8"/>
<feature type="region of interest" description="Disordered" evidence="1">
    <location>
        <begin position="1"/>
        <end position="147"/>
    </location>
</feature>
<name>A0AAV9NZZ8_9PEZI</name>
<feature type="compositionally biased region" description="Polar residues" evidence="1">
    <location>
        <begin position="53"/>
        <end position="67"/>
    </location>
</feature>
<dbReference type="PANTHER" id="PTHR39601:SF2">
    <property type="entry name" value="CHORIOGENIN HMINOR"/>
    <property type="match status" value="1"/>
</dbReference>
<dbReference type="PANTHER" id="PTHR39601">
    <property type="entry name" value="CHORIOGENIN HMINOR"/>
    <property type="match status" value="1"/>
</dbReference>
<keyword evidence="4" id="KW-1185">Reference proteome</keyword>
<organism evidence="3 4">
    <name type="scientific">Saxophila tyrrhenica</name>
    <dbReference type="NCBI Taxonomy" id="1690608"/>
    <lineage>
        <taxon>Eukaryota</taxon>
        <taxon>Fungi</taxon>
        <taxon>Dikarya</taxon>
        <taxon>Ascomycota</taxon>
        <taxon>Pezizomycotina</taxon>
        <taxon>Dothideomycetes</taxon>
        <taxon>Dothideomycetidae</taxon>
        <taxon>Mycosphaerellales</taxon>
        <taxon>Extremaceae</taxon>
        <taxon>Saxophila</taxon>
    </lineage>
</organism>
<dbReference type="EMBL" id="JAVRRT010000019">
    <property type="protein sequence ID" value="KAK5164582.1"/>
    <property type="molecule type" value="Genomic_DNA"/>
</dbReference>
<proteinExistence type="predicted"/>
<feature type="compositionally biased region" description="Polar residues" evidence="1">
    <location>
        <begin position="101"/>
        <end position="123"/>
    </location>
</feature>
<feature type="region of interest" description="Disordered" evidence="1">
    <location>
        <begin position="241"/>
        <end position="286"/>
    </location>
</feature>
<protein>
    <recommendedName>
        <fullName evidence="2">DUF8004 domain-containing protein</fullName>
    </recommendedName>
</protein>
<evidence type="ECO:0000313" key="4">
    <source>
        <dbReference type="Proteomes" id="UP001337655"/>
    </source>
</evidence>
<evidence type="ECO:0000259" key="2">
    <source>
        <dbReference type="Pfam" id="PF26013"/>
    </source>
</evidence>
<dbReference type="InterPro" id="IPR058317">
    <property type="entry name" value="DUF8004"/>
</dbReference>
<dbReference type="Pfam" id="PF26013">
    <property type="entry name" value="DUF8004"/>
    <property type="match status" value="1"/>
</dbReference>
<feature type="region of interest" description="Disordered" evidence="1">
    <location>
        <begin position="302"/>
        <end position="326"/>
    </location>
</feature>
<feature type="compositionally biased region" description="Low complexity" evidence="1">
    <location>
        <begin position="266"/>
        <end position="276"/>
    </location>
</feature>
<accession>A0AAV9NZZ8</accession>
<dbReference type="Proteomes" id="UP001337655">
    <property type="component" value="Unassembled WGS sequence"/>
</dbReference>
<evidence type="ECO:0000313" key="3">
    <source>
        <dbReference type="EMBL" id="KAK5164582.1"/>
    </source>
</evidence>
<sequence length="926" mass="100782">MAHKRLSSLSTNMTPDDKPLPGSAPSDRSRLRKAAPDGSTPRSASGQYIAPTGTPTLPSLQELQQGYSAGAPSPLMPPPTIGGGSYSRSSSQDRNSRPGTPVSSRPSTPTLVLPGQSPQTPTSGGKEHKKEKSWFGMGKSDEGDTRGPIAWIAGHPQQPPYDAQGLVNGRAMQDMWDDAEGNCLVYLFPRTMGKGPSFKLDSAVFESSSVLKRMAFGDRYNNNGIQPGNDQRRQPPLDVRTQSLSLNDPSTPPASPPQQRRTPGKTYTMTSSSSTESRGHLSNISDTPSEVHLYLPIKFKTDGTFPTPLQTPPPRSKDKDRPTPADPVMEDLQTLIDIRNCFAFLCGQALVATSKKHSLFHIFMTISGILKAYEFSNLDGSTFGEIASSSFDAYVEELGLADVRTSREKTIEGIVLSERMKSVFLFNEAFTHAAGKHGELIKMQSQKYDLISSVIQNRLTRAAMDLDKRTASIRLFLTDFEFPALFSGIMASKMSDERKEGVRFEAWKEAFLGFRKNLLGMLKAKYGAWPPKASSKKNDLETSGLNRLVLRDLYNDMSSLYDLLVDRNNLTTRTVDGVSQDSGAREGPTVKGLRAVLSEYDRSSPPVKPPVPFDLPLLPSIKSTRPDFGQDKKKDVKAIGKKLKDDEIGLILRKTWNEDAKVTPFVDMFREMEKRAAHGCTIAELVDLRIGQWIFMYVVLQALPMLACDAPGLKWTKGVEYFLCEPPRGGVPWANPNAAGVGASAGGSRTWFSVGEGGGVVSLPSDVVEHGVEGIYRRSHCWVMAEQWTKQNPIMNEALHEQEAMNAAALPSRTSTEGLPAPGPPGGLLNPEKNRVSSRDRASHRHSSLGIGLEALPLPMGVTPDGAMPSGYPQSAGGYGGSPVGSRPVTPNNERPKSAHVVDSAKTFDAILASANVDQGKKKKKW</sequence>
<reference evidence="3 4" key="1">
    <citation type="submission" date="2023-08" db="EMBL/GenBank/DDBJ databases">
        <title>Black Yeasts Isolated from many extreme environments.</title>
        <authorList>
            <person name="Coleine C."/>
            <person name="Stajich J.E."/>
            <person name="Selbmann L."/>
        </authorList>
    </citation>
    <scope>NUCLEOTIDE SEQUENCE [LARGE SCALE GENOMIC DNA]</scope>
    <source>
        <strain evidence="3 4">CCFEE 5935</strain>
    </source>
</reference>
<feature type="region of interest" description="Disordered" evidence="1">
    <location>
        <begin position="862"/>
        <end position="902"/>
    </location>
</feature>
<gene>
    <name evidence="3" type="ORF">LTR77_009788</name>
</gene>
<feature type="region of interest" description="Disordered" evidence="1">
    <location>
        <begin position="813"/>
        <end position="850"/>
    </location>
</feature>
<feature type="compositionally biased region" description="Basic and acidic residues" evidence="1">
    <location>
        <begin position="832"/>
        <end position="841"/>
    </location>
</feature>
<feature type="domain" description="DUF8004" evidence="2">
    <location>
        <begin position="389"/>
        <end position="482"/>
    </location>
</feature>
<feature type="compositionally biased region" description="Basic and acidic residues" evidence="1">
    <location>
        <begin position="125"/>
        <end position="145"/>
    </location>
</feature>